<keyword evidence="4 6" id="KW-1133">Transmembrane helix</keyword>
<dbReference type="EMBL" id="CP048711">
    <property type="protein sequence ID" value="QIB66120.1"/>
    <property type="molecule type" value="Genomic_DNA"/>
</dbReference>
<feature type="transmembrane region" description="Helical" evidence="6">
    <location>
        <begin position="148"/>
        <end position="168"/>
    </location>
</feature>
<keyword evidence="8" id="KW-1185">Reference proteome</keyword>
<organism evidence="7 8">
    <name type="scientific">Kineobactrum salinum</name>
    <dbReference type="NCBI Taxonomy" id="2708301"/>
    <lineage>
        <taxon>Bacteria</taxon>
        <taxon>Pseudomonadati</taxon>
        <taxon>Pseudomonadota</taxon>
        <taxon>Gammaproteobacteria</taxon>
        <taxon>Cellvibrionales</taxon>
        <taxon>Halieaceae</taxon>
        <taxon>Kineobactrum</taxon>
    </lineage>
</organism>
<dbReference type="Proteomes" id="UP000477680">
    <property type="component" value="Chromosome"/>
</dbReference>
<sequence length="205" mass="21494">MTTHDLLGLFVVMIALAAIPSASVALVVVRSATVNVRNGIATAIGVVTGDLIFIAMVMMGLVALSEIMGAFFAMVRYLAAGYLLWLGCQLIRHAAEIRPVDADQAKGSVATSFISGLALTLGDIKAILFYASFFPAFVDIASLTKSEVWLIMLVTVVAVGGVKVVYALVANRMAYLPKGVVFQRKTKVIAGGLLVGAGGYLIVKA</sequence>
<dbReference type="InterPro" id="IPR001123">
    <property type="entry name" value="LeuE-type"/>
</dbReference>
<accession>A0A6C0U1W9</accession>
<name>A0A6C0U1W9_9GAMM</name>
<comment type="subcellular location">
    <subcellularLocation>
        <location evidence="1">Cell membrane</location>
        <topology evidence="1">Multi-pass membrane protein</topology>
    </subcellularLocation>
</comment>
<feature type="transmembrane region" description="Helical" evidence="6">
    <location>
        <begin position="40"/>
        <end position="61"/>
    </location>
</feature>
<feature type="transmembrane region" description="Helical" evidence="6">
    <location>
        <begin position="109"/>
        <end position="133"/>
    </location>
</feature>
<evidence type="ECO:0000313" key="8">
    <source>
        <dbReference type="Proteomes" id="UP000477680"/>
    </source>
</evidence>
<dbReference type="Pfam" id="PF01810">
    <property type="entry name" value="LysE"/>
    <property type="match status" value="1"/>
</dbReference>
<evidence type="ECO:0000256" key="2">
    <source>
        <dbReference type="ARBA" id="ARBA00022475"/>
    </source>
</evidence>
<evidence type="ECO:0000256" key="1">
    <source>
        <dbReference type="ARBA" id="ARBA00004651"/>
    </source>
</evidence>
<gene>
    <name evidence="7" type="ORF">G3T16_12555</name>
</gene>
<evidence type="ECO:0000256" key="5">
    <source>
        <dbReference type="ARBA" id="ARBA00023136"/>
    </source>
</evidence>
<dbReference type="KEGG" id="kim:G3T16_12555"/>
<evidence type="ECO:0000256" key="6">
    <source>
        <dbReference type="SAM" id="Phobius"/>
    </source>
</evidence>
<dbReference type="PANTHER" id="PTHR30086">
    <property type="entry name" value="ARGININE EXPORTER PROTEIN ARGO"/>
    <property type="match status" value="1"/>
</dbReference>
<evidence type="ECO:0000256" key="4">
    <source>
        <dbReference type="ARBA" id="ARBA00022989"/>
    </source>
</evidence>
<proteinExistence type="predicted"/>
<feature type="transmembrane region" description="Helical" evidence="6">
    <location>
        <begin position="67"/>
        <end position="88"/>
    </location>
</feature>
<keyword evidence="2" id="KW-1003">Cell membrane</keyword>
<dbReference type="PANTHER" id="PTHR30086:SF20">
    <property type="entry name" value="ARGININE EXPORTER PROTEIN ARGO-RELATED"/>
    <property type="match status" value="1"/>
</dbReference>
<evidence type="ECO:0000313" key="7">
    <source>
        <dbReference type="EMBL" id="QIB66120.1"/>
    </source>
</evidence>
<evidence type="ECO:0000256" key="3">
    <source>
        <dbReference type="ARBA" id="ARBA00022692"/>
    </source>
</evidence>
<dbReference type="GO" id="GO:0005886">
    <property type="term" value="C:plasma membrane"/>
    <property type="evidence" value="ECO:0007669"/>
    <property type="project" value="UniProtKB-SubCell"/>
</dbReference>
<dbReference type="AlphaFoldDB" id="A0A6C0U1W9"/>
<protein>
    <submittedName>
        <fullName evidence="7">LysE family translocator</fullName>
    </submittedName>
</protein>
<reference evidence="7 8" key="1">
    <citation type="submission" date="2020-02" db="EMBL/GenBank/DDBJ databases">
        <title>Genome sequencing for Kineobactrum sp. M2.</title>
        <authorList>
            <person name="Park S.-J."/>
        </authorList>
    </citation>
    <scope>NUCLEOTIDE SEQUENCE [LARGE SCALE GENOMIC DNA]</scope>
    <source>
        <strain evidence="7 8">M2</strain>
    </source>
</reference>
<feature type="transmembrane region" description="Helical" evidence="6">
    <location>
        <begin position="6"/>
        <end position="28"/>
    </location>
</feature>
<keyword evidence="5 6" id="KW-0472">Membrane</keyword>
<dbReference type="RefSeq" id="WP_163495555.1">
    <property type="nucleotide sequence ID" value="NZ_CP048711.1"/>
</dbReference>
<dbReference type="GO" id="GO:0015171">
    <property type="term" value="F:amino acid transmembrane transporter activity"/>
    <property type="evidence" value="ECO:0007669"/>
    <property type="project" value="TreeGrafter"/>
</dbReference>
<keyword evidence="3 6" id="KW-0812">Transmembrane</keyword>